<dbReference type="PANTHER" id="PTHR35565:SF1">
    <property type="entry name" value="TYPE VI SECRETION SYSTEM CONTRACTILE SHEATH LARGE SUBUNIT"/>
    <property type="match status" value="1"/>
</dbReference>
<dbReference type="Proteomes" id="UP000268313">
    <property type="component" value="Unassembled WGS sequence"/>
</dbReference>
<dbReference type="InterPro" id="IPR010269">
    <property type="entry name" value="T6SS_TssC-like"/>
</dbReference>
<dbReference type="OrthoDB" id="9764000at2"/>
<organism evidence="3 4">
    <name type="scientific">Corallococcus carmarthensis</name>
    <dbReference type="NCBI Taxonomy" id="2316728"/>
    <lineage>
        <taxon>Bacteria</taxon>
        <taxon>Pseudomonadati</taxon>
        <taxon>Myxococcota</taxon>
        <taxon>Myxococcia</taxon>
        <taxon>Myxococcales</taxon>
        <taxon>Cystobacterineae</taxon>
        <taxon>Myxococcaceae</taxon>
        <taxon>Corallococcus</taxon>
    </lineage>
</organism>
<dbReference type="PANTHER" id="PTHR35565">
    <property type="entry name" value="CYTOPLASMIC PROTEIN-RELATED"/>
    <property type="match status" value="1"/>
</dbReference>
<feature type="domain" description="TssC1 C-terminal" evidence="2">
    <location>
        <begin position="394"/>
        <end position="504"/>
    </location>
</feature>
<evidence type="ECO:0000313" key="3">
    <source>
        <dbReference type="EMBL" id="RKH00132.1"/>
    </source>
</evidence>
<protein>
    <submittedName>
        <fullName evidence="3">Type VI secretion system contractile sheath large subunit</fullName>
    </submittedName>
</protein>
<dbReference type="InterPro" id="IPR044032">
    <property type="entry name" value="TssC1_C"/>
</dbReference>
<accession>A0A3A8KCG7</accession>
<evidence type="ECO:0000313" key="4">
    <source>
        <dbReference type="Proteomes" id="UP000268313"/>
    </source>
</evidence>
<dbReference type="Pfam" id="PF05943">
    <property type="entry name" value="VipB"/>
    <property type="match status" value="1"/>
</dbReference>
<dbReference type="AlphaFoldDB" id="A0A3A8KCG7"/>
<dbReference type="InterPro" id="IPR044031">
    <property type="entry name" value="TssC1_N"/>
</dbReference>
<dbReference type="RefSeq" id="WP_120604998.1">
    <property type="nucleotide sequence ID" value="NZ_JABFJX010000094.1"/>
</dbReference>
<dbReference type="Pfam" id="PF18945">
    <property type="entry name" value="VipB_2"/>
    <property type="match status" value="1"/>
</dbReference>
<evidence type="ECO:0000259" key="1">
    <source>
        <dbReference type="Pfam" id="PF05943"/>
    </source>
</evidence>
<reference evidence="4" key="1">
    <citation type="submission" date="2018-09" db="EMBL/GenBank/DDBJ databases">
        <authorList>
            <person name="Livingstone P.G."/>
            <person name="Whitworth D.E."/>
        </authorList>
    </citation>
    <scope>NUCLEOTIDE SEQUENCE [LARGE SCALE GENOMIC DNA]</scope>
    <source>
        <strain evidence="4">CA043D</strain>
    </source>
</reference>
<sequence length="505" mass="55852">MPTPPASPTTAATAVADVPLDLPLFLNSVRLGSVPAVRDPAAQSDLLVIPDDATPEERFVSSLAAMVHNMDTDEGRFDKQTVQELVGTIDALVSDQLNAVLHAPEFQEVEAQWTALNDLVRNTNFKANIELSLLDVSKEEAYSDLETNAADVAGSEFFKKLYVAEYDQYGGAPYGAMVGLFEFANTPQDMLWLKTMGKIAAASHAPFVASVSPRFFGCDTMKEVSQLRDVASLLDSPKYSAWNALRDTDEAAYVGLTLPRYIVRPPYNPETYPAPGMNFTEAVKGDKEEEYLWGNASMLFARNLVRSFATSGWCQHIRGPKGGGLVAGLPVHLTHLRGEEEMKLPVEMSIPDFRELELANGGFIPLIHKKGSAEAVFFSVQSLKKAKVFEDTKDSENSQLVTNLAYTYSISRIAHYVKAIMRENIGSTAGAQYMQQQLDRWISRYVTTLVNPDDLTLRYYPFKAYNLTVAEVPGKVGWYHCNLSVLPHIQFEGMNVDLRVDARLG</sequence>
<feature type="domain" description="TssC1 N-terminal" evidence="1">
    <location>
        <begin position="84"/>
        <end position="384"/>
    </location>
</feature>
<name>A0A3A8KCG7_9BACT</name>
<gene>
    <name evidence="3" type="primary">tssC</name>
    <name evidence="3" type="ORF">D7X32_24515</name>
</gene>
<dbReference type="NCBIfam" id="TIGR03355">
    <property type="entry name" value="VI_chp_2"/>
    <property type="match status" value="1"/>
</dbReference>
<evidence type="ECO:0000259" key="2">
    <source>
        <dbReference type="Pfam" id="PF18945"/>
    </source>
</evidence>
<proteinExistence type="predicted"/>
<comment type="caution">
    <text evidence="3">The sequence shown here is derived from an EMBL/GenBank/DDBJ whole genome shotgun (WGS) entry which is preliminary data.</text>
</comment>
<dbReference type="EMBL" id="RAWE01000099">
    <property type="protein sequence ID" value="RKH00132.1"/>
    <property type="molecule type" value="Genomic_DNA"/>
</dbReference>
<keyword evidence="4" id="KW-1185">Reference proteome</keyword>